<dbReference type="OrthoDB" id="429183at2759"/>
<feature type="transmembrane region" description="Helical" evidence="6">
    <location>
        <begin position="121"/>
        <end position="141"/>
    </location>
</feature>
<dbReference type="GO" id="GO:0005216">
    <property type="term" value="F:monoatomic ion channel activity"/>
    <property type="evidence" value="ECO:0007669"/>
    <property type="project" value="InterPro"/>
</dbReference>
<keyword evidence="4 6" id="KW-0472">Membrane</keyword>
<evidence type="ECO:0000256" key="5">
    <source>
        <dbReference type="SAM" id="MobiDB-lite"/>
    </source>
</evidence>
<keyword evidence="9" id="KW-1185">Reference proteome</keyword>
<dbReference type="AlphaFoldDB" id="A0A0C9UK33"/>
<name>A0A0C9UK33_SPHS4</name>
<accession>A0A0C9UK33</accession>
<evidence type="ECO:0000313" key="8">
    <source>
        <dbReference type="EMBL" id="KIJ25756.1"/>
    </source>
</evidence>
<organism evidence="8 9">
    <name type="scientific">Sphaerobolus stellatus (strain SS14)</name>
    <dbReference type="NCBI Taxonomy" id="990650"/>
    <lineage>
        <taxon>Eukaryota</taxon>
        <taxon>Fungi</taxon>
        <taxon>Dikarya</taxon>
        <taxon>Basidiomycota</taxon>
        <taxon>Agaricomycotina</taxon>
        <taxon>Agaricomycetes</taxon>
        <taxon>Phallomycetidae</taxon>
        <taxon>Geastrales</taxon>
        <taxon>Sphaerobolaceae</taxon>
        <taxon>Sphaerobolus</taxon>
    </lineage>
</organism>
<feature type="domain" description="Ion transport" evidence="7">
    <location>
        <begin position="64"/>
        <end position="148"/>
    </location>
</feature>
<dbReference type="PANTHER" id="PTHR38483:SF1">
    <property type="entry name" value="ION TRANSPORT DOMAIN-CONTAINING PROTEIN"/>
    <property type="match status" value="1"/>
</dbReference>
<dbReference type="PANTHER" id="PTHR38483">
    <property type="entry name" value="CHROMOSOME 1, WHOLE GENOME SHOTGUN SEQUENCE"/>
    <property type="match status" value="1"/>
</dbReference>
<evidence type="ECO:0000256" key="3">
    <source>
        <dbReference type="ARBA" id="ARBA00022989"/>
    </source>
</evidence>
<dbReference type="Pfam" id="PF00520">
    <property type="entry name" value="Ion_trans"/>
    <property type="match status" value="1"/>
</dbReference>
<evidence type="ECO:0000256" key="4">
    <source>
        <dbReference type="ARBA" id="ARBA00023136"/>
    </source>
</evidence>
<dbReference type="InterPro" id="IPR027359">
    <property type="entry name" value="Volt_channel_dom_sf"/>
</dbReference>
<sequence length="271" mass="30087">MSNERQNSEAIEADFDDLDHAERQPLNEPHAPQPTRSLYALTRQEITKGIANRFVHSRTYIILYLSMAILSVTTVALSLGKGCPPLAFYVLEIIINSAMIIEVGIRFVAFGRQFWKSPFNVVDLILTLFCVVTLMAITLVGCGAGSKAEEVFDTLLLVARNVLQFGRLAAVTRQSGQSIFTRPKPIDLSGAGRSRRLDIDIDDDDDWANDAGYHTLSHGTGFTDDEPETPHTSATVVFDVDNTERPDSEANPWHTRRTESRDDTDTWAAMG</sequence>
<protein>
    <recommendedName>
        <fullName evidence="7">Ion transport domain-containing protein</fullName>
    </recommendedName>
</protein>
<dbReference type="HOGENOM" id="CLU_086440_1_0_1"/>
<dbReference type="Proteomes" id="UP000054279">
    <property type="component" value="Unassembled WGS sequence"/>
</dbReference>
<reference evidence="8 9" key="1">
    <citation type="submission" date="2014-06" db="EMBL/GenBank/DDBJ databases">
        <title>Evolutionary Origins and Diversification of the Mycorrhizal Mutualists.</title>
        <authorList>
            <consortium name="DOE Joint Genome Institute"/>
            <consortium name="Mycorrhizal Genomics Consortium"/>
            <person name="Kohler A."/>
            <person name="Kuo A."/>
            <person name="Nagy L.G."/>
            <person name="Floudas D."/>
            <person name="Copeland A."/>
            <person name="Barry K.W."/>
            <person name="Cichocki N."/>
            <person name="Veneault-Fourrey C."/>
            <person name="LaButti K."/>
            <person name="Lindquist E.A."/>
            <person name="Lipzen A."/>
            <person name="Lundell T."/>
            <person name="Morin E."/>
            <person name="Murat C."/>
            <person name="Riley R."/>
            <person name="Ohm R."/>
            <person name="Sun H."/>
            <person name="Tunlid A."/>
            <person name="Henrissat B."/>
            <person name="Grigoriev I.V."/>
            <person name="Hibbett D.S."/>
            <person name="Martin F."/>
        </authorList>
    </citation>
    <scope>NUCLEOTIDE SEQUENCE [LARGE SCALE GENOMIC DNA]</scope>
    <source>
        <strain evidence="8 9">SS14</strain>
    </source>
</reference>
<dbReference type="EMBL" id="KN837400">
    <property type="protein sequence ID" value="KIJ25756.1"/>
    <property type="molecule type" value="Genomic_DNA"/>
</dbReference>
<dbReference type="InterPro" id="IPR005821">
    <property type="entry name" value="Ion_trans_dom"/>
</dbReference>
<feature type="transmembrane region" description="Helical" evidence="6">
    <location>
        <begin position="86"/>
        <end position="109"/>
    </location>
</feature>
<feature type="transmembrane region" description="Helical" evidence="6">
    <location>
        <begin position="61"/>
        <end position="80"/>
    </location>
</feature>
<comment type="subcellular location">
    <subcellularLocation>
        <location evidence="1">Membrane</location>
        <topology evidence="1">Multi-pass membrane protein</topology>
    </subcellularLocation>
</comment>
<keyword evidence="2 6" id="KW-0812">Transmembrane</keyword>
<evidence type="ECO:0000313" key="9">
    <source>
        <dbReference type="Proteomes" id="UP000054279"/>
    </source>
</evidence>
<evidence type="ECO:0000256" key="2">
    <source>
        <dbReference type="ARBA" id="ARBA00022692"/>
    </source>
</evidence>
<proteinExistence type="predicted"/>
<keyword evidence="3 6" id="KW-1133">Transmembrane helix</keyword>
<evidence type="ECO:0000259" key="7">
    <source>
        <dbReference type="Pfam" id="PF00520"/>
    </source>
</evidence>
<gene>
    <name evidence="8" type="ORF">M422DRAFT_216588</name>
</gene>
<evidence type="ECO:0000256" key="1">
    <source>
        <dbReference type="ARBA" id="ARBA00004141"/>
    </source>
</evidence>
<dbReference type="Gene3D" id="1.20.120.350">
    <property type="entry name" value="Voltage-gated potassium channels. Chain C"/>
    <property type="match status" value="1"/>
</dbReference>
<evidence type="ECO:0000256" key="6">
    <source>
        <dbReference type="SAM" id="Phobius"/>
    </source>
</evidence>
<dbReference type="GO" id="GO:0016020">
    <property type="term" value="C:membrane"/>
    <property type="evidence" value="ECO:0007669"/>
    <property type="project" value="UniProtKB-SubCell"/>
</dbReference>
<feature type="region of interest" description="Disordered" evidence="5">
    <location>
        <begin position="218"/>
        <end position="271"/>
    </location>
</feature>